<name>U4KY04_PYROM</name>
<dbReference type="FunFam" id="1.10.555.10:FF:000044">
    <property type="entry name" value="Rho-gtpase-activating protein 8"/>
    <property type="match status" value="1"/>
</dbReference>
<dbReference type="Gene3D" id="1.10.555.10">
    <property type="entry name" value="Rho GTPase activation protein"/>
    <property type="match status" value="1"/>
</dbReference>
<dbReference type="InterPro" id="IPR000591">
    <property type="entry name" value="DEP_dom"/>
</dbReference>
<dbReference type="Pfam" id="PF00611">
    <property type="entry name" value="FCH"/>
    <property type="match status" value="1"/>
</dbReference>
<dbReference type="GO" id="GO:0007010">
    <property type="term" value="P:cytoskeleton organization"/>
    <property type="evidence" value="ECO:0007669"/>
    <property type="project" value="TreeGrafter"/>
</dbReference>
<evidence type="ECO:0000259" key="3">
    <source>
        <dbReference type="PROSITE" id="PS50186"/>
    </source>
</evidence>
<gene>
    <name evidence="6" type="ORF">PCON_06418</name>
</gene>
<dbReference type="Proteomes" id="UP000018144">
    <property type="component" value="Unassembled WGS sequence"/>
</dbReference>
<dbReference type="SUPFAM" id="SSF48350">
    <property type="entry name" value="GTPase activation domain, GAP"/>
    <property type="match status" value="1"/>
</dbReference>
<dbReference type="PROSITE" id="PS51741">
    <property type="entry name" value="F_BAR"/>
    <property type="match status" value="1"/>
</dbReference>
<dbReference type="Gene3D" id="1.10.10.10">
    <property type="entry name" value="Winged helix-like DNA-binding domain superfamily/Winged helix DNA-binding domain"/>
    <property type="match status" value="1"/>
</dbReference>
<dbReference type="GO" id="GO:0005886">
    <property type="term" value="C:plasma membrane"/>
    <property type="evidence" value="ECO:0007669"/>
    <property type="project" value="TreeGrafter"/>
</dbReference>
<dbReference type="InterPro" id="IPR036390">
    <property type="entry name" value="WH_DNA-bd_sf"/>
</dbReference>
<dbReference type="OMA" id="RKTWIYE"/>
<evidence type="ECO:0000259" key="4">
    <source>
        <dbReference type="PROSITE" id="PS50238"/>
    </source>
</evidence>
<dbReference type="CDD" id="cd04399">
    <property type="entry name" value="RhoGAP_fRGD2"/>
    <property type="match status" value="1"/>
</dbReference>
<dbReference type="PROSITE" id="PS50238">
    <property type="entry name" value="RHOGAP"/>
    <property type="match status" value="1"/>
</dbReference>
<dbReference type="Pfam" id="PF00620">
    <property type="entry name" value="RhoGAP"/>
    <property type="match status" value="1"/>
</dbReference>
<dbReference type="SMART" id="SM00324">
    <property type="entry name" value="RhoGAP"/>
    <property type="match status" value="1"/>
</dbReference>
<dbReference type="Pfam" id="PF00610">
    <property type="entry name" value="DEP"/>
    <property type="match status" value="1"/>
</dbReference>
<dbReference type="SMART" id="SM00049">
    <property type="entry name" value="DEP"/>
    <property type="match status" value="1"/>
</dbReference>
<accession>U4KY04</accession>
<feature type="compositionally biased region" description="Basic and acidic residues" evidence="2">
    <location>
        <begin position="777"/>
        <end position="789"/>
    </location>
</feature>
<feature type="region of interest" description="Disordered" evidence="2">
    <location>
        <begin position="681"/>
        <end position="910"/>
    </location>
</feature>
<dbReference type="GO" id="GO:0005737">
    <property type="term" value="C:cytoplasm"/>
    <property type="evidence" value="ECO:0007669"/>
    <property type="project" value="TreeGrafter"/>
</dbReference>
<dbReference type="InterPro" id="IPR001060">
    <property type="entry name" value="FCH_dom"/>
</dbReference>
<dbReference type="OrthoDB" id="2155291at2759"/>
<sequence length="910" mass="101040">MPGFADSFWSGDYAGGLGVLFNKLQQGIVENQQVLTVARLRADAEELYAQKLVAIPVTSDKLGGFARDDGATARLAYEAWSNEMAASGNAHNLAAKNIRNLVVTPFSKWCEEHADRVNNSHEELLDLVKGYDKQHDVVKKLRSQYFNKCRLVEDMEEETKFIAVPQPVATESPTGTSGGTIITPVIKLVGDQEKDDEEQEPLELGDDFVQPSIVRTRLADMLSEIPLGEVKVAFLGTYPNVATGEILTAWIMKNWPASSVAYAERIGQDLVGNGFLRLVGQVGNTFSNSSRFSYQFKPKAFQWAGVTPKPSTGVATSLLRRSTTMQTNGSQDSNNSPTIGDYVGNLFTNQHPGETPNQKVRREAKESDARYKAGVRQLDAMRCHLEEAIMEHLKFMERCEVDRIKAIKSVILDYSAALKELIPSLQKSMDAIAIHQESVLPATDLRYLIENYRTGSFVPKVIIYESYYNSPDEQTFGIDLEARARADRKRVPIIITTILQHLDEQYPYLEGDEVRRGIWMVDVPLQATHQLRNAVNNGKAPSKEVLSEYEVPIVASLLKLYLLELPDSLVTSQKYEIIKTVYSTHGGEGSEDDRLTIIQNTLGTLPLTNIATLDALTTHFTRFIDTNSAPEAFIHQLAQSLTHCILRPKTESSLTLNERHSYRLIRDLFQYKEAIFGALKRASSKGKGRPRGDSFLETDESERRIHEMQRKRDLIEKSKARSREPSPNPMSRGSAGSGGGARGMRFPVVTSANNSPRNSQIRNSTDSMTLEVPGQRASRELEDKEKNELSEFQELQQRLVKAASQQQQQSTVDDESVTSPVKAVESPVVASPVAALPELDRSASGSLKRRSVVSARRGTGLKRGSVVQRGPVPEGEEEEKQDGTATPPPPPPQQTIRVVHDLTDGESTVY</sequence>
<dbReference type="InterPro" id="IPR036388">
    <property type="entry name" value="WH-like_DNA-bd_sf"/>
</dbReference>
<evidence type="ECO:0000256" key="2">
    <source>
        <dbReference type="SAM" id="MobiDB-lite"/>
    </source>
</evidence>
<protein>
    <submittedName>
        <fullName evidence="6">Similar to Rho-GTPase-activating protein 8 acc. no. Q09697</fullName>
    </submittedName>
</protein>
<feature type="domain" description="DEP" evidence="3">
    <location>
        <begin position="221"/>
        <end position="298"/>
    </location>
</feature>
<dbReference type="eggNOG" id="ENOG502QQWB">
    <property type="taxonomic scope" value="Eukaryota"/>
</dbReference>
<feature type="compositionally biased region" description="Basic and acidic residues" evidence="2">
    <location>
        <begin position="701"/>
        <end position="724"/>
    </location>
</feature>
<feature type="domain" description="F-BAR" evidence="5">
    <location>
        <begin position="2"/>
        <end position="444"/>
    </location>
</feature>
<dbReference type="InterPro" id="IPR000198">
    <property type="entry name" value="RhoGAP_dom"/>
</dbReference>
<dbReference type="GO" id="GO:0005096">
    <property type="term" value="F:GTPase activator activity"/>
    <property type="evidence" value="ECO:0007669"/>
    <property type="project" value="TreeGrafter"/>
</dbReference>
<evidence type="ECO:0000313" key="6">
    <source>
        <dbReference type="EMBL" id="CCX06831.1"/>
    </source>
</evidence>
<keyword evidence="1" id="KW-0175">Coiled coil</keyword>
<evidence type="ECO:0000313" key="7">
    <source>
        <dbReference type="Proteomes" id="UP000018144"/>
    </source>
</evidence>
<organism evidence="6 7">
    <name type="scientific">Pyronema omphalodes (strain CBS 100304)</name>
    <name type="common">Pyronema confluens</name>
    <dbReference type="NCBI Taxonomy" id="1076935"/>
    <lineage>
        <taxon>Eukaryota</taxon>
        <taxon>Fungi</taxon>
        <taxon>Dikarya</taxon>
        <taxon>Ascomycota</taxon>
        <taxon>Pezizomycotina</taxon>
        <taxon>Pezizomycetes</taxon>
        <taxon>Pezizales</taxon>
        <taxon>Pyronemataceae</taxon>
        <taxon>Pyronema</taxon>
    </lineage>
</organism>
<dbReference type="SUPFAM" id="SSF46785">
    <property type="entry name" value="Winged helix' DNA-binding domain"/>
    <property type="match status" value="1"/>
</dbReference>
<feature type="compositionally biased region" description="Low complexity" evidence="2">
    <location>
        <begin position="820"/>
        <end position="837"/>
    </location>
</feature>
<evidence type="ECO:0000256" key="1">
    <source>
        <dbReference type="PROSITE-ProRule" id="PRU01077"/>
    </source>
</evidence>
<dbReference type="GO" id="GO:0007264">
    <property type="term" value="P:small GTPase-mediated signal transduction"/>
    <property type="evidence" value="ECO:0007669"/>
    <property type="project" value="TreeGrafter"/>
</dbReference>
<dbReference type="InterPro" id="IPR031160">
    <property type="entry name" value="F_BAR_dom"/>
</dbReference>
<feature type="domain" description="Rho-GAP" evidence="4">
    <location>
        <begin position="478"/>
        <end position="676"/>
    </location>
</feature>
<dbReference type="PROSITE" id="PS50186">
    <property type="entry name" value="DEP"/>
    <property type="match status" value="1"/>
</dbReference>
<dbReference type="PANTHER" id="PTHR23065:SF17">
    <property type="entry name" value="RHO-GTPASE-ACTIVATING PROTEIN RGD2"/>
    <property type="match status" value="1"/>
</dbReference>
<proteinExistence type="predicted"/>
<keyword evidence="7" id="KW-1185">Reference proteome</keyword>
<feature type="compositionally biased region" description="Polar residues" evidence="2">
    <location>
        <begin position="750"/>
        <end position="768"/>
    </location>
</feature>
<dbReference type="EMBL" id="HF935316">
    <property type="protein sequence ID" value="CCX06831.1"/>
    <property type="molecule type" value="Genomic_DNA"/>
</dbReference>
<dbReference type="Gene3D" id="1.20.1270.60">
    <property type="entry name" value="Arfaptin homology (AH) domain/BAR domain"/>
    <property type="match status" value="2"/>
</dbReference>
<dbReference type="InterPro" id="IPR008936">
    <property type="entry name" value="Rho_GTPase_activation_prot"/>
</dbReference>
<reference evidence="6 7" key="1">
    <citation type="journal article" date="2013" name="PLoS Genet.">
        <title>The genome and development-dependent transcriptomes of Pyronema confluens: a window into fungal evolution.</title>
        <authorList>
            <person name="Traeger S."/>
            <person name="Altegoer F."/>
            <person name="Freitag M."/>
            <person name="Gabaldon T."/>
            <person name="Kempken F."/>
            <person name="Kumar A."/>
            <person name="Marcet-Houben M."/>
            <person name="Poggeler S."/>
            <person name="Stajich J.E."/>
            <person name="Nowrousian M."/>
        </authorList>
    </citation>
    <scope>NUCLEOTIDE SEQUENCE [LARGE SCALE GENOMIC DNA]</scope>
    <source>
        <strain evidence="7">CBS 100304</strain>
        <tissue evidence="6">Vegetative mycelium</tissue>
    </source>
</reference>
<dbReference type="SUPFAM" id="SSF103657">
    <property type="entry name" value="BAR/IMD domain-like"/>
    <property type="match status" value="1"/>
</dbReference>
<dbReference type="STRING" id="1076935.U4KY04"/>
<dbReference type="GO" id="GO:0000935">
    <property type="term" value="C:division septum"/>
    <property type="evidence" value="ECO:0007669"/>
    <property type="project" value="TreeGrafter"/>
</dbReference>
<dbReference type="PANTHER" id="PTHR23065">
    <property type="entry name" value="PROLINE-SERINE-THREONINE PHOSPHATASE INTERACTING PROTEIN 1"/>
    <property type="match status" value="1"/>
</dbReference>
<evidence type="ECO:0000259" key="5">
    <source>
        <dbReference type="PROSITE" id="PS51741"/>
    </source>
</evidence>
<dbReference type="AlphaFoldDB" id="U4KY04"/>
<dbReference type="InterPro" id="IPR027267">
    <property type="entry name" value="AH/BAR_dom_sf"/>
</dbReference>